<evidence type="ECO:0000313" key="1">
    <source>
        <dbReference type="EMBL" id="CAI8020684.1"/>
    </source>
</evidence>
<accession>A0AA35RZS3</accession>
<keyword evidence="2" id="KW-1185">Reference proteome</keyword>
<dbReference type="AlphaFoldDB" id="A0AA35RZS3"/>
<dbReference type="Proteomes" id="UP001174909">
    <property type="component" value="Unassembled WGS sequence"/>
</dbReference>
<dbReference type="EMBL" id="CASHTH010001842">
    <property type="protein sequence ID" value="CAI8020684.1"/>
    <property type="molecule type" value="Genomic_DNA"/>
</dbReference>
<comment type="caution">
    <text evidence="1">The sequence shown here is derived from an EMBL/GenBank/DDBJ whole genome shotgun (WGS) entry which is preliminary data.</text>
</comment>
<proteinExistence type="predicted"/>
<name>A0AA35RZS3_GEOBA</name>
<protein>
    <submittedName>
        <fullName evidence="1">Uncharacterized protein</fullName>
    </submittedName>
</protein>
<gene>
    <name evidence="1" type="ORF">GBAR_LOCUS12352</name>
</gene>
<organism evidence="1 2">
    <name type="scientific">Geodia barretti</name>
    <name type="common">Barrett's horny sponge</name>
    <dbReference type="NCBI Taxonomy" id="519541"/>
    <lineage>
        <taxon>Eukaryota</taxon>
        <taxon>Metazoa</taxon>
        <taxon>Porifera</taxon>
        <taxon>Demospongiae</taxon>
        <taxon>Heteroscleromorpha</taxon>
        <taxon>Tetractinellida</taxon>
        <taxon>Astrophorina</taxon>
        <taxon>Geodiidae</taxon>
        <taxon>Geodia</taxon>
    </lineage>
</organism>
<reference evidence="1" key="1">
    <citation type="submission" date="2023-03" db="EMBL/GenBank/DDBJ databases">
        <authorList>
            <person name="Steffen K."/>
            <person name="Cardenas P."/>
        </authorList>
    </citation>
    <scope>NUCLEOTIDE SEQUENCE</scope>
</reference>
<evidence type="ECO:0000313" key="2">
    <source>
        <dbReference type="Proteomes" id="UP001174909"/>
    </source>
</evidence>
<sequence length="43" mass="4616">MAMIYAVYNLTPLDSRLGYLMDLGVSCGGIDLMLSVFLTASSL</sequence>